<feature type="domain" description="Glycoside hydrolase family 5" evidence="10">
    <location>
        <begin position="59"/>
        <end position="338"/>
    </location>
</feature>
<proteinExistence type="inferred from homology"/>
<sequence length="519" mass="59244">MENLRRERKLVTFISKLLVFVMVVGMIMIQRPEKVSAGVYGKTAMQITQDMGAGWNLGNSLESSGGETNWGNPRTNKAMIDAIKNKGFRTIRIPVRWDENYTNKTNYTINPNYLKRVKEVVDYAYNNNMYVIINVHHNAIQQKVTTEWWQKQQIKNELKAIWTQVGKYFESYDQKLIFETFNEPRQGDDWNGNSGLYNAVNECNEEARAAIRATGGNNKNRLVMMPTYCASSDAPKMDAWKKIGNDNMVAASIHAYVPFNFAFNGYHTQWNDNDKNELWGILNRIKTTFIDKGIPVVIGEFGASNFGNDSSRLVYARTYAQMAKGMQMPVVWWDNNAFKYGQENFGIFDRNTMRFRGPDIANELVSVYGKRDPSQSSNGGNQPTQPSQPTQPAQQHKEITLFNSVSSSKPWGQALEIVTKKNGGWLDPYIMTPNGYFYVEYSGYRPSCIEFILQSWSGGAKWVKVKRSKTVTINGHYFAKFKYSDVVAAYGSNNFSTLDKVYVGASNQYITVYNVKYCQ</sequence>
<keyword evidence="5 7" id="KW-0326">Glycosidase</keyword>
<dbReference type="STRING" id="1122142.SAMN02910414_00462"/>
<dbReference type="GO" id="GO:0009986">
    <property type="term" value="C:cell surface"/>
    <property type="evidence" value="ECO:0007669"/>
    <property type="project" value="TreeGrafter"/>
</dbReference>
<feature type="region of interest" description="Disordered" evidence="8">
    <location>
        <begin position="370"/>
        <end position="396"/>
    </location>
</feature>
<evidence type="ECO:0000313" key="13">
    <source>
        <dbReference type="Proteomes" id="UP000183918"/>
    </source>
</evidence>
<dbReference type="InterPro" id="IPR018087">
    <property type="entry name" value="Glyco_hydro_5_CS"/>
</dbReference>
<dbReference type="InterPro" id="IPR040877">
    <property type="entry name" value="CBM65_1"/>
</dbReference>
<name>A0A1H3G757_9FIRM</name>
<dbReference type="Gene3D" id="3.20.20.80">
    <property type="entry name" value="Glycosidases"/>
    <property type="match status" value="1"/>
</dbReference>
<evidence type="ECO:0000259" key="10">
    <source>
        <dbReference type="Pfam" id="PF00150"/>
    </source>
</evidence>
<keyword evidence="1" id="KW-0732">Signal</keyword>
<dbReference type="OrthoDB" id="9800955at2"/>
<dbReference type="PANTHER" id="PTHR31297">
    <property type="entry name" value="GLUCAN ENDO-1,6-BETA-GLUCOSIDASE B"/>
    <property type="match status" value="1"/>
</dbReference>
<dbReference type="GO" id="GO:0008422">
    <property type="term" value="F:beta-glucosidase activity"/>
    <property type="evidence" value="ECO:0007669"/>
    <property type="project" value="TreeGrafter"/>
</dbReference>
<dbReference type="InterPro" id="IPR017853">
    <property type="entry name" value="GH"/>
</dbReference>
<dbReference type="Proteomes" id="UP000183918">
    <property type="component" value="Unassembled WGS sequence"/>
</dbReference>
<dbReference type="PROSITE" id="PS00659">
    <property type="entry name" value="GLYCOSYL_HYDROL_F5"/>
    <property type="match status" value="1"/>
</dbReference>
<dbReference type="SUPFAM" id="SSF51445">
    <property type="entry name" value="(Trans)glycosidases"/>
    <property type="match status" value="1"/>
</dbReference>
<evidence type="ECO:0000256" key="2">
    <source>
        <dbReference type="ARBA" id="ARBA00022801"/>
    </source>
</evidence>
<keyword evidence="9" id="KW-1133">Transmembrane helix</keyword>
<dbReference type="GO" id="GO:0030245">
    <property type="term" value="P:cellulose catabolic process"/>
    <property type="evidence" value="ECO:0007669"/>
    <property type="project" value="UniProtKB-KW"/>
</dbReference>
<dbReference type="AlphaFoldDB" id="A0A1H3G757"/>
<evidence type="ECO:0000256" key="5">
    <source>
        <dbReference type="ARBA" id="ARBA00023295"/>
    </source>
</evidence>
<organism evidence="12 13">
    <name type="scientific">Lachnobacterium bovis DSM 14045</name>
    <dbReference type="NCBI Taxonomy" id="1122142"/>
    <lineage>
        <taxon>Bacteria</taxon>
        <taxon>Bacillati</taxon>
        <taxon>Bacillota</taxon>
        <taxon>Clostridia</taxon>
        <taxon>Lachnospirales</taxon>
        <taxon>Lachnospiraceae</taxon>
        <taxon>Lachnobacterium</taxon>
    </lineage>
</organism>
<evidence type="ECO:0000256" key="6">
    <source>
        <dbReference type="ARBA" id="ARBA00023326"/>
    </source>
</evidence>
<evidence type="ECO:0000259" key="11">
    <source>
        <dbReference type="Pfam" id="PF18259"/>
    </source>
</evidence>
<gene>
    <name evidence="12" type="ORF">SAMN02910414_00462</name>
</gene>
<accession>A0A1H3G757</accession>
<keyword evidence="9" id="KW-0472">Membrane</keyword>
<keyword evidence="9" id="KW-0812">Transmembrane</keyword>
<dbReference type="Pfam" id="PF18259">
    <property type="entry name" value="CBM65_1"/>
    <property type="match status" value="1"/>
</dbReference>
<comment type="similarity">
    <text evidence="7">Belongs to the glycosyl hydrolase 5 (cellulase A) family.</text>
</comment>
<feature type="transmembrane region" description="Helical" evidence="9">
    <location>
        <begin position="12"/>
        <end position="29"/>
    </location>
</feature>
<dbReference type="InterPro" id="IPR050386">
    <property type="entry name" value="Glycosyl_hydrolase_5"/>
</dbReference>
<dbReference type="Pfam" id="PF00150">
    <property type="entry name" value="Cellulase"/>
    <property type="match status" value="1"/>
</dbReference>
<reference evidence="12 13" key="1">
    <citation type="submission" date="2016-10" db="EMBL/GenBank/DDBJ databases">
        <authorList>
            <person name="de Groot N.N."/>
        </authorList>
    </citation>
    <scope>NUCLEOTIDE SEQUENCE [LARGE SCALE GENOMIC DNA]</scope>
    <source>
        <strain evidence="12 13">DSM 14045</strain>
    </source>
</reference>
<dbReference type="InterPro" id="IPR001547">
    <property type="entry name" value="Glyco_hydro_5"/>
</dbReference>
<dbReference type="GO" id="GO:0005576">
    <property type="term" value="C:extracellular region"/>
    <property type="evidence" value="ECO:0007669"/>
    <property type="project" value="TreeGrafter"/>
</dbReference>
<evidence type="ECO:0000256" key="7">
    <source>
        <dbReference type="RuleBase" id="RU361153"/>
    </source>
</evidence>
<keyword evidence="4" id="KW-0119">Carbohydrate metabolism</keyword>
<evidence type="ECO:0000256" key="8">
    <source>
        <dbReference type="SAM" id="MobiDB-lite"/>
    </source>
</evidence>
<evidence type="ECO:0000256" key="4">
    <source>
        <dbReference type="ARBA" id="ARBA00023277"/>
    </source>
</evidence>
<feature type="domain" description="Carbohydrate binding module 65" evidence="11">
    <location>
        <begin position="406"/>
        <end position="515"/>
    </location>
</feature>
<dbReference type="EMBL" id="FNPG01000006">
    <property type="protein sequence ID" value="SDX98887.1"/>
    <property type="molecule type" value="Genomic_DNA"/>
</dbReference>
<dbReference type="Gene3D" id="2.60.120.1070">
    <property type="match status" value="1"/>
</dbReference>
<evidence type="ECO:0000313" key="12">
    <source>
        <dbReference type="EMBL" id="SDX98887.1"/>
    </source>
</evidence>
<feature type="compositionally biased region" description="Low complexity" evidence="8">
    <location>
        <begin position="382"/>
        <end position="394"/>
    </location>
</feature>
<evidence type="ECO:0000256" key="1">
    <source>
        <dbReference type="ARBA" id="ARBA00022729"/>
    </source>
</evidence>
<keyword evidence="3" id="KW-0136">Cellulose degradation</keyword>
<evidence type="ECO:0000256" key="9">
    <source>
        <dbReference type="SAM" id="Phobius"/>
    </source>
</evidence>
<keyword evidence="13" id="KW-1185">Reference proteome</keyword>
<keyword evidence="2 7" id="KW-0378">Hydrolase</keyword>
<keyword evidence="6" id="KW-0624">Polysaccharide degradation</keyword>
<dbReference type="eggNOG" id="COG2730">
    <property type="taxonomic scope" value="Bacteria"/>
</dbReference>
<protein>
    <submittedName>
        <fullName evidence="12">Aryl-phospho-beta-D-glucosidase BglC, GH1 family</fullName>
    </submittedName>
</protein>
<dbReference type="RefSeq" id="WP_074715825.1">
    <property type="nucleotide sequence ID" value="NZ_FNPG01000006.1"/>
</dbReference>
<dbReference type="PANTHER" id="PTHR31297:SF17">
    <property type="entry name" value="ENDOGLUCANASE"/>
    <property type="match status" value="1"/>
</dbReference>
<evidence type="ECO:0000256" key="3">
    <source>
        <dbReference type="ARBA" id="ARBA00023001"/>
    </source>
</evidence>